<proteinExistence type="predicted"/>
<dbReference type="RefSeq" id="XP_016218517.1">
    <property type="nucleotide sequence ID" value="XM_016353364.1"/>
</dbReference>
<evidence type="ECO:0000313" key="2">
    <source>
        <dbReference type="Proteomes" id="UP000053259"/>
    </source>
</evidence>
<keyword evidence="2" id="KW-1185">Reference proteome</keyword>
<dbReference type="EMBL" id="KN847530">
    <property type="protein sequence ID" value="KIW08648.1"/>
    <property type="molecule type" value="Genomic_DNA"/>
</dbReference>
<organism evidence="1 2">
    <name type="scientific">Verruconis gallopava</name>
    <dbReference type="NCBI Taxonomy" id="253628"/>
    <lineage>
        <taxon>Eukaryota</taxon>
        <taxon>Fungi</taxon>
        <taxon>Dikarya</taxon>
        <taxon>Ascomycota</taxon>
        <taxon>Pezizomycotina</taxon>
        <taxon>Dothideomycetes</taxon>
        <taxon>Pleosporomycetidae</taxon>
        <taxon>Venturiales</taxon>
        <taxon>Sympoventuriaceae</taxon>
        <taxon>Verruconis</taxon>
    </lineage>
</organism>
<reference evidence="1 2" key="1">
    <citation type="submission" date="2015-01" db="EMBL/GenBank/DDBJ databases">
        <title>The Genome Sequence of Ochroconis gallopava CBS43764.</title>
        <authorList>
            <consortium name="The Broad Institute Genomics Platform"/>
            <person name="Cuomo C."/>
            <person name="de Hoog S."/>
            <person name="Gorbushina A."/>
            <person name="Stielow B."/>
            <person name="Teixiera M."/>
            <person name="Abouelleil A."/>
            <person name="Chapman S.B."/>
            <person name="Priest M."/>
            <person name="Young S.K."/>
            <person name="Wortman J."/>
            <person name="Nusbaum C."/>
            <person name="Birren B."/>
        </authorList>
    </citation>
    <scope>NUCLEOTIDE SEQUENCE [LARGE SCALE GENOMIC DNA]</scope>
    <source>
        <strain evidence="1 2">CBS 43764</strain>
    </source>
</reference>
<sequence>MSRQNTVSKLRRPARCSTAGSLTLARTVWSNHAVYSTLEPSKMNDDEKSVGHDRHAMLDARCNRTSRGTTLMIGHGVDQPCEAEPHNSVFGMLLGSAVKSKWV</sequence>
<gene>
    <name evidence="1" type="ORF">PV09_00603</name>
</gene>
<dbReference type="InParanoid" id="A0A0D2APM9"/>
<dbReference type="GeneID" id="27308576"/>
<protein>
    <submittedName>
        <fullName evidence="1">Uncharacterized protein</fullName>
    </submittedName>
</protein>
<accession>A0A0D2APM9</accession>
<name>A0A0D2APM9_9PEZI</name>
<dbReference type="VEuPathDB" id="FungiDB:PV09_00603"/>
<dbReference type="Proteomes" id="UP000053259">
    <property type="component" value="Unassembled WGS sequence"/>
</dbReference>
<evidence type="ECO:0000313" key="1">
    <source>
        <dbReference type="EMBL" id="KIW08648.1"/>
    </source>
</evidence>
<dbReference type="HOGENOM" id="CLU_2265783_0_0_1"/>
<dbReference type="AlphaFoldDB" id="A0A0D2APM9"/>